<evidence type="ECO:0000256" key="6">
    <source>
        <dbReference type="ARBA" id="ARBA00023015"/>
    </source>
</evidence>
<feature type="domain" description="C2H2-type" evidence="11">
    <location>
        <begin position="66"/>
        <end position="93"/>
    </location>
</feature>
<name>A0ABQ9ULL0_SAGOE</name>
<keyword evidence="4 10" id="KW-0863">Zinc-finger</keyword>
<keyword evidence="7" id="KW-0804">Transcription</keyword>
<keyword evidence="6" id="KW-0805">Transcription regulation</keyword>
<accession>A0ABQ9ULL0</accession>
<dbReference type="Gene3D" id="3.30.160.60">
    <property type="entry name" value="Classic Zinc Finger"/>
    <property type="match status" value="1"/>
</dbReference>
<evidence type="ECO:0000259" key="11">
    <source>
        <dbReference type="PROSITE" id="PS50157"/>
    </source>
</evidence>
<keyword evidence="2" id="KW-0479">Metal-binding</keyword>
<evidence type="ECO:0000256" key="8">
    <source>
        <dbReference type="ARBA" id="ARBA00023242"/>
    </source>
</evidence>
<organism evidence="12 13">
    <name type="scientific">Saguinus oedipus</name>
    <name type="common">Cotton-top tamarin</name>
    <name type="synonym">Oedipomidas oedipus</name>
    <dbReference type="NCBI Taxonomy" id="9490"/>
    <lineage>
        <taxon>Eukaryota</taxon>
        <taxon>Metazoa</taxon>
        <taxon>Chordata</taxon>
        <taxon>Craniata</taxon>
        <taxon>Vertebrata</taxon>
        <taxon>Euteleostomi</taxon>
        <taxon>Mammalia</taxon>
        <taxon>Eutheria</taxon>
        <taxon>Euarchontoglires</taxon>
        <taxon>Primates</taxon>
        <taxon>Haplorrhini</taxon>
        <taxon>Platyrrhini</taxon>
        <taxon>Cebidae</taxon>
        <taxon>Callitrichinae</taxon>
        <taxon>Saguinus</taxon>
    </lineage>
</organism>
<evidence type="ECO:0000256" key="10">
    <source>
        <dbReference type="PROSITE-ProRule" id="PRU00042"/>
    </source>
</evidence>
<dbReference type="PANTHER" id="PTHR23233:SF46">
    <property type="entry name" value="SAL-LIKE PROTEIN 3"/>
    <property type="match status" value="1"/>
</dbReference>
<dbReference type="InterPro" id="IPR051565">
    <property type="entry name" value="Sal_C2H2-zinc-finger"/>
</dbReference>
<sequence length="114" mass="12914">MTTSLGSPGLRISEQFKAQFLFGGLLDSMQTSETLKLQLLVENIDKKMTDPNQCMHYRTHAGERPFKCKICGRAFTTKGNLKRHFGVHHTKPPLRVQHSCPICQNKFTNAVVLQ</sequence>
<dbReference type="InterPro" id="IPR036236">
    <property type="entry name" value="Znf_C2H2_sf"/>
</dbReference>
<keyword evidence="3" id="KW-0677">Repeat</keyword>
<dbReference type="Pfam" id="PF00096">
    <property type="entry name" value="zf-C2H2"/>
    <property type="match status" value="1"/>
</dbReference>
<reference evidence="12 13" key="1">
    <citation type="submission" date="2023-05" db="EMBL/GenBank/DDBJ databases">
        <title>B98-5 Cell Line De Novo Hybrid Assembly: An Optical Mapping Approach.</title>
        <authorList>
            <person name="Kananen K."/>
            <person name="Auerbach J.A."/>
            <person name="Kautto E."/>
            <person name="Blachly J.S."/>
        </authorList>
    </citation>
    <scope>NUCLEOTIDE SEQUENCE [LARGE SCALE GENOMIC DNA]</scope>
    <source>
        <strain evidence="12">B95-8</strain>
        <tissue evidence="12">Cell line</tissue>
    </source>
</reference>
<evidence type="ECO:0000256" key="2">
    <source>
        <dbReference type="ARBA" id="ARBA00022723"/>
    </source>
</evidence>
<comment type="subcellular location">
    <subcellularLocation>
        <location evidence="1">Nucleus</location>
    </subcellularLocation>
</comment>
<dbReference type="PROSITE" id="PS00028">
    <property type="entry name" value="ZINC_FINGER_C2H2_1"/>
    <property type="match status" value="1"/>
</dbReference>
<dbReference type="PANTHER" id="PTHR23233">
    <property type="entry name" value="SAL-LIKE PROTEIN"/>
    <property type="match status" value="1"/>
</dbReference>
<keyword evidence="5" id="KW-0862">Zinc</keyword>
<evidence type="ECO:0000256" key="1">
    <source>
        <dbReference type="ARBA" id="ARBA00004123"/>
    </source>
</evidence>
<evidence type="ECO:0000256" key="3">
    <source>
        <dbReference type="ARBA" id="ARBA00022737"/>
    </source>
</evidence>
<evidence type="ECO:0000256" key="7">
    <source>
        <dbReference type="ARBA" id="ARBA00023163"/>
    </source>
</evidence>
<dbReference type="InterPro" id="IPR013087">
    <property type="entry name" value="Znf_C2H2_type"/>
</dbReference>
<dbReference type="PROSITE" id="PS50157">
    <property type="entry name" value="ZINC_FINGER_C2H2_2"/>
    <property type="match status" value="1"/>
</dbReference>
<keyword evidence="8" id="KW-0539">Nucleus</keyword>
<evidence type="ECO:0000256" key="5">
    <source>
        <dbReference type="ARBA" id="ARBA00022833"/>
    </source>
</evidence>
<protein>
    <submittedName>
        <fullName evidence="12">Sal-like protein 3</fullName>
    </submittedName>
</protein>
<evidence type="ECO:0000313" key="13">
    <source>
        <dbReference type="Proteomes" id="UP001266305"/>
    </source>
</evidence>
<dbReference type="SMART" id="SM00355">
    <property type="entry name" value="ZnF_C2H2"/>
    <property type="match status" value="1"/>
</dbReference>
<evidence type="ECO:0000313" key="12">
    <source>
        <dbReference type="EMBL" id="KAK2097981.1"/>
    </source>
</evidence>
<dbReference type="Proteomes" id="UP001266305">
    <property type="component" value="Unassembled WGS sequence"/>
</dbReference>
<dbReference type="EMBL" id="JASSZA010000011">
    <property type="protein sequence ID" value="KAK2097981.1"/>
    <property type="molecule type" value="Genomic_DNA"/>
</dbReference>
<evidence type="ECO:0000256" key="4">
    <source>
        <dbReference type="ARBA" id="ARBA00022771"/>
    </source>
</evidence>
<evidence type="ECO:0000256" key="9">
    <source>
        <dbReference type="ARBA" id="ARBA00038474"/>
    </source>
</evidence>
<proteinExistence type="inferred from homology"/>
<keyword evidence="13" id="KW-1185">Reference proteome</keyword>
<dbReference type="SUPFAM" id="SSF57667">
    <property type="entry name" value="beta-beta-alpha zinc fingers"/>
    <property type="match status" value="1"/>
</dbReference>
<gene>
    <name evidence="12" type="primary">SALL3_2</name>
    <name evidence="12" type="ORF">P7K49_023432</name>
</gene>
<comment type="similarity">
    <text evidence="9">Belongs to the sal C2H2-type zinc-finger protein family.</text>
</comment>
<comment type="caution">
    <text evidence="12">The sequence shown here is derived from an EMBL/GenBank/DDBJ whole genome shotgun (WGS) entry which is preliminary data.</text>
</comment>